<evidence type="ECO:0000256" key="2">
    <source>
        <dbReference type="ARBA" id="ARBA00006275"/>
    </source>
</evidence>
<evidence type="ECO:0000313" key="9">
    <source>
        <dbReference type="Proteomes" id="UP000462931"/>
    </source>
</evidence>
<dbReference type="InterPro" id="IPR011990">
    <property type="entry name" value="TPR-like_helical_dom_sf"/>
</dbReference>
<keyword evidence="5" id="KW-0998">Cell outer membrane</keyword>
<evidence type="ECO:0000256" key="4">
    <source>
        <dbReference type="ARBA" id="ARBA00023136"/>
    </source>
</evidence>
<evidence type="ECO:0000256" key="1">
    <source>
        <dbReference type="ARBA" id="ARBA00004442"/>
    </source>
</evidence>
<dbReference type="AlphaFoldDB" id="A0A7K0FNV3"/>
<feature type="domain" description="SusD-like N-terminal" evidence="7">
    <location>
        <begin position="103"/>
        <end position="240"/>
    </location>
</feature>
<keyword evidence="3" id="KW-0732">Signal</keyword>
<dbReference type="GO" id="GO:0009279">
    <property type="term" value="C:cell outer membrane"/>
    <property type="evidence" value="ECO:0007669"/>
    <property type="project" value="UniProtKB-SubCell"/>
</dbReference>
<keyword evidence="9" id="KW-1185">Reference proteome</keyword>
<dbReference type="Proteomes" id="UP000462931">
    <property type="component" value="Unassembled WGS sequence"/>
</dbReference>
<organism evidence="8 9">
    <name type="scientific">Pedobacter puniceum</name>
    <dbReference type="NCBI Taxonomy" id="2666136"/>
    <lineage>
        <taxon>Bacteria</taxon>
        <taxon>Pseudomonadati</taxon>
        <taxon>Bacteroidota</taxon>
        <taxon>Sphingobacteriia</taxon>
        <taxon>Sphingobacteriales</taxon>
        <taxon>Sphingobacteriaceae</taxon>
        <taxon>Pedobacter</taxon>
    </lineage>
</organism>
<proteinExistence type="inferred from homology"/>
<comment type="subcellular location">
    <subcellularLocation>
        <location evidence="1">Cell outer membrane</location>
    </subcellularLocation>
</comment>
<gene>
    <name evidence="8" type="ORF">GJJ64_07020</name>
</gene>
<dbReference type="PROSITE" id="PS51257">
    <property type="entry name" value="PROKAR_LIPOPROTEIN"/>
    <property type="match status" value="1"/>
</dbReference>
<keyword evidence="4" id="KW-0472">Membrane</keyword>
<dbReference type="EMBL" id="WKJI01000002">
    <property type="protein sequence ID" value="MRX46930.1"/>
    <property type="molecule type" value="Genomic_DNA"/>
</dbReference>
<name>A0A7K0FNV3_9SPHI</name>
<dbReference type="CDD" id="cd08977">
    <property type="entry name" value="SusD"/>
    <property type="match status" value="1"/>
</dbReference>
<dbReference type="Pfam" id="PF07980">
    <property type="entry name" value="SusD_RagB"/>
    <property type="match status" value="1"/>
</dbReference>
<comment type="caution">
    <text evidence="8">The sequence shown here is derived from an EMBL/GenBank/DDBJ whole genome shotgun (WGS) entry which is preliminary data.</text>
</comment>
<dbReference type="Gene3D" id="1.25.40.390">
    <property type="match status" value="1"/>
</dbReference>
<comment type="similarity">
    <text evidence="2">Belongs to the SusD family.</text>
</comment>
<evidence type="ECO:0000256" key="5">
    <source>
        <dbReference type="ARBA" id="ARBA00023237"/>
    </source>
</evidence>
<dbReference type="InterPro" id="IPR012944">
    <property type="entry name" value="SusD_RagB_dom"/>
</dbReference>
<evidence type="ECO:0000313" key="8">
    <source>
        <dbReference type="EMBL" id="MRX46930.1"/>
    </source>
</evidence>
<evidence type="ECO:0000259" key="7">
    <source>
        <dbReference type="Pfam" id="PF14322"/>
    </source>
</evidence>
<sequence length="522" mass="58353">MKNIFKYSLALLFSTSFFFLGTGCKKILNPEPIGEQTLDVNFTTFNGSLSAVNGIYAQLTNGELYRNGNALMSIDYASDDVQDAPKTVSSAYNLVDYFELPADNIISFRLWDNFYRVIYRSNVVIERIPGVNFPTAFINNGTGRPFKDQFLGEAHFLRAFAYFNLVRIFGGVPLHTKEIKSATEVNIPRSSVEEVYAQIEKDLNEAVAKLPLSYNNTGDGNERGRVTRWSALAMLADVYLTQRKFELAKTTALDVINNGAANGISLNTNYRDNFFALNGGQENTRESLFEIQFSNTNFAANQTAPQGNNFANLMGPVNDIVGGVASLARYHPTDNNSLVPNESGFSGGLIQEYQTGDLRLNDNFILAQGGQGSNIYLTKKFYEPGRGTSGAGNYPVYRLAEVYLIYAEATTELGEPDALSINLVNQLRRRAFGLPLTTPSVTVDVPSNVSQSAFRDIIRSESRKEFAMENKRWFNLLRYGFDYMQDVLVNKQKKTLFNRNKMLFPIAQIELINNPLLVQNPL</sequence>
<accession>A0A7K0FNV3</accession>
<feature type="domain" description="RagB/SusD" evidence="6">
    <location>
        <begin position="324"/>
        <end position="521"/>
    </location>
</feature>
<dbReference type="SUPFAM" id="SSF48452">
    <property type="entry name" value="TPR-like"/>
    <property type="match status" value="1"/>
</dbReference>
<protein>
    <submittedName>
        <fullName evidence="8">RagB/SusD family nutrient uptake outer membrane protein</fullName>
    </submittedName>
</protein>
<dbReference type="InterPro" id="IPR033985">
    <property type="entry name" value="SusD-like_N"/>
</dbReference>
<evidence type="ECO:0000256" key="3">
    <source>
        <dbReference type="ARBA" id="ARBA00022729"/>
    </source>
</evidence>
<dbReference type="Pfam" id="PF14322">
    <property type="entry name" value="SusD-like_3"/>
    <property type="match status" value="1"/>
</dbReference>
<reference evidence="8 9" key="1">
    <citation type="submission" date="2019-11" db="EMBL/GenBank/DDBJ databases">
        <authorList>
            <person name="Cheng Q."/>
            <person name="Yang Z."/>
        </authorList>
    </citation>
    <scope>NUCLEOTIDE SEQUENCE [LARGE SCALE GENOMIC DNA]</scope>
    <source>
        <strain evidence="8 9">HX-22-1</strain>
    </source>
</reference>
<evidence type="ECO:0000259" key="6">
    <source>
        <dbReference type="Pfam" id="PF07980"/>
    </source>
</evidence>
<dbReference type="RefSeq" id="WP_154287012.1">
    <property type="nucleotide sequence ID" value="NZ_WKJI01000002.1"/>
</dbReference>